<dbReference type="AlphaFoldDB" id="A0A0X3BJ47"/>
<dbReference type="KEGG" id="mema:MMAB1_0948"/>
<proteinExistence type="predicted"/>
<evidence type="ECO:0000313" key="3">
    <source>
        <dbReference type="Proteomes" id="UP000069850"/>
    </source>
</evidence>
<feature type="compositionally biased region" description="Basic and acidic residues" evidence="1">
    <location>
        <begin position="39"/>
        <end position="50"/>
    </location>
</feature>
<evidence type="ECO:0000256" key="1">
    <source>
        <dbReference type="SAM" id="MobiDB-lite"/>
    </source>
</evidence>
<dbReference type="EMBL" id="LT158599">
    <property type="protein sequence ID" value="CVK32162.1"/>
    <property type="molecule type" value="Genomic_DNA"/>
</dbReference>
<protein>
    <submittedName>
        <fullName evidence="2">Uncharacterized protein</fullName>
    </submittedName>
</protein>
<accession>A0A0X3BJ47</accession>
<sequence length="59" mass="6867">MHHRSRNLEGRNGVFEDKSRQMRFPGDLYTTIACPTILRHPETGRKDPVRGRAWTGTMK</sequence>
<reference evidence="2 3" key="1">
    <citation type="submission" date="2016-01" db="EMBL/GenBank/DDBJ databases">
        <authorList>
            <person name="Manzoor S."/>
        </authorList>
    </citation>
    <scope>NUCLEOTIDE SEQUENCE [LARGE SCALE GENOMIC DNA]</scope>
    <source>
        <strain evidence="2">Methanoculleus sp MAB1</strain>
    </source>
</reference>
<evidence type="ECO:0000313" key="2">
    <source>
        <dbReference type="EMBL" id="CVK32162.1"/>
    </source>
</evidence>
<gene>
    <name evidence="2" type="ORF">MMAB1_0948</name>
</gene>
<dbReference type="Proteomes" id="UP000069850">
    <property type="component" value="Chromosome 1"/>
</dbReference>
<feature type="region of interest" description="Disordered" evidence="1">
    <location>
        <begin position="39"/>
        <end position="59"/>
    </location>
</feature>
<name>A0A0X3BJ47_9EURY</name>
<organism evidence="2 3">
    <name type="scientific">Methanoculleus bourgensis</name>
    <dbReference type="NCBI Taxonomy" id="83986"/>
    <lineage>
        <taxon>Archaea</taxon>
        <taxon>Methanobacteriati</taxon>
        <taxon>Methanobacteriota</taxon>
        <taxon>Stenosarchaea group</taxon>
        <taxon>Methanomicrobia</taxon>
        <taxon>Methanomicrobiales</taxon>
        <taxon>Methanomicrobiaceae</taxon>
        <taxon>Methanoculleus</taxon>
    </lineage>
</organism>